<comment type="caution">
    <text evidence="1">The sequence shown here is derived from an EMBL/GenBank/DDBJ whole genome shotgun (WGS) entry which is preliminary data.</text>
</comment>
<keyword evidence="2" id="KW-1185">Reference proteome</keyword>
<gene>
    <name evidence="1" type="ORF">R1flu_017867</name>
</gene>
<reference evidence="1 2" key="1">
    <citation type="submission" date="2024-09" db="EMBL/GenBank/DDBJ databases">
        <title>Chromosome-scale assembly of Riccia fluitans.</title>
        <authorList>
            <person name="Paukszto L."/>
            <person name="Sawicki J."/>
            <person name="Karawczyk K."/>
            <person name="Piernik-Szablinska J."/>
            <person name="Szczecinska M."/>
            <person name="Mazdziarz M."/>
        </authorList>
    </citation>
    <scope>NUCLEOTIDE SEQUENCE [LARGE SCALE GENOMIC DNA]</scope>
    <source>
        <strain evidence="1">Rf_01</strain>
        <tissue evidence="1">Aerial parts of the thallus</tissue>
    </source>
</reference>
<evidence type="ECO:0000313" key="2">
    <source>
        <dbReference type="Proteomes" id="UP001605036"/>
    </source>
</evidence>
<dbReference type="Proteomes" id="UP001605036">
    <property type="component" value="Unassembled WGS sequence"/>
</dbReference>
<evidence type="ECO:0000313" key="1">
    <source>
        <dbReference type="EMBL" id="KAL2649739.1"/>
    </source>
</evidence>
<dbReference type="EMBL" id="JBHFFA010000001">
    <property type="protein sequence ID" value="KAL2649739.1"/>
    <property type="molecule type" value="Genomic_DNA"/>
</dbReference>
<sequence>MNGNILESDVGVVEISVPCILKARSLTLNFLDNALISGVECGESARHLKASLQISVMACETFYDLFC</sequence>
<name>A0ABD1ZE66_9MARC</name>
<dbReference type="AlphaFoldDB" id="A0ABD1ZE66"/>
<proteinExistence type="predicted"/>
<organism evidence="1 2">
    <name type="scientific">Riccia fluitans</name>
    <dbReference type="NCBI Taxonomy" id="41844"/>
    <lineage>
        <taxon>Eukaryota</taxon>
        <taxon>Viridiplantae</taxon>
        <taxon>Streptophyta</taxon>
        <taxon>Embryophyta</taxon>
        <taxon>Marchantiophyta</taxon>
        <taxon>Marchantiopsida</taxon>
        <taxon>Marchantiidae</taxon>
        <taxon>Marchantiales</taxon>
        <taxon>Ricciaceae</taxon>
        <taxon>Riccia</taxon>
    </lineage>
</organism>
<accession>A0ABD1ZE66</accession>
<protein>
    <submittedName>
        <fullName evidence="1">Uncharacterized protein</fullName>
    </submittedName>
</protein>